<dbReference type="InParanoid" id="A0A2P6NXI7"/>
<dbReference type="GO" id="GO:0009134">
    <property type="term" value="P:nucleoside diphosphate catabolic process"/>
    <property type="evidence" value="ECO:0007669"/>
    <property type="project" value="TreeGrafter"/>
</dbReference>
<dbReference type="Proteomes" id="UP000241769">
    <property type="component" value="Unassembled WGS sequence"/>
</dbReference>
<dbReference type="GO" id="GO:0004382">
    <property type="term" value="F:GDP phosphatase activity"/>
    <property type="evidence" value="ECO:0007669"/>
    <property type="project" value="TreeGrafter"/>
</dbReference>
<dbReference type="Pfam" id="PF01150">
    <property type="entry name" value="GDA1_CD39"/>
    <property type="match status" value="1"/>
</dbReference>
<keyword evidence="4" id="KW-0472">Membrane</keyword>
<dbReference type="OrthoDB" id="6372431at2759"/>
<dbReference type="GO" id="GO:0016020">
    <property type="term" value="C:membrane"/>
    <property type="evidence" value="ECO:0007669"/>
    <property type="project" value="TreeGrafter"/>
</dbReference>
<evidence type="ECO:0000256" key="1">
    <source>
        <dbReference type="ARBA" id="ARBA00009283"/>
    </source>
</evidence>
<evidence type="ECO:0000256" key="4">
    <source>
        <dbReference type="SAM" id="Phobius"/>
    </source>
</evidence>
<dbReference type="GO" id="GO:0045134">
    <property type="term" value="F:UDP phosphatase activity"/>
    <property type="evidence" value="ECO:0007669"/>
    <property type="project" value="TreeGrafter"/>
</dbReference>
<keyword evidence="2" id="KW-0378">Hydrolase</keyword>
<dbReference type="AlphaFoldDB" id="A0A2P6NXI7"/>
<gene>
    <name evidence="5" type="ORF">PROFUN_02767</name>
</gene>
<dbReference type="PANTHER" id="PTHR11782:SF83">
    <property type="entry name" value="GUANOSINE-DIPHOSPHATASE"/>
    <property type="match status" value="1"/>
</dbReference>
<dbReference type="Gene3D" id="3.30.420.150">
    <property type="entry name" value="Exopolyphosphatase. Domain 2"/>
    <property type="match status" value="1"/>
</dbReference>
<dbReference type="GO" id="GO:0017111">
    <property type="term" value="F:ribonucleoside triphosphate phosphatase activity"/>
    <property type="evidence" value="ECO:0007669"/>
    <property type="project" value="TreeGrafter"/>
</dbReference>
<evidence type="ECO:0000313" key="5">
    <source>
        <dbReference type="EMBL" id="PRP88671.1"/>
    </source>
</evidence>
<comment type="similarity">
    <text evidence="1">Belongs to the GDA1/CD39 NTPase family.</text>
</comment>
<feature type="active site" description="Proton acceptor" evidence="3">
    <location>
        <position position="160"/>
    </location>
</feature>
<dbReference type="EMBL" id="MDYQ01000008">
    <property type="protein sequence ID" value="PRP88671.1"/>
    <property type="molecule type" value="Genomic_DNA"/>
</dbReference>
<evidence type="ECO:0000256" key="3">
    <source>
        <dbReference type="PIRSR" id="PIRSR600407-1"/>
    </source>
</evidence>
<evidence type="ECO:0000256" key="2">
    <source>
        <dbReference type="ARBA" id="ARBA00022801"/>
    </source>
</evidence>
<evidence type="ECO:0000313" key="6">
    <source>
        <dbReference type="Proteomes" id="UP000241769"/>
    </source>
</evidence>
<name>A0A2P6NXI7_9EUKA</name>
<organism evidence="5 6">
    <name type="scientific">Planoprotostelium fungivorum</name>
    <dbReference type="NCBI Taxonomy" id="1890364"/>
    <lineage>
        <taxon>Eukaryota</taxon>
        <taxon>Amoebozoa</taxon>
        <taxon>Evosea</taxon>
        <taxon>Variosea</taxon>
        <taxon>Cavosteliida</taxon>
        <taxon>Cavosteliaceae</taxon>
        <taxon>Planoprotostelium</taxon>
    </lineage>
</organism>
<protein>
    <submittedName>
        <fullName evidence="5">Uncharacterized protein</fullName>
    </submittedName>
</protein>
<keyword evidence="4" id="KW-1133">Transmembrane helix</keyword>
<comment type="caution">
    <text evidence="5">The sequence shown here is derived from an EMBL/GenBank/DDBJ whole genome shotgun (WGS) entry which is preliminary data.</text>
</comment>
<dbReference type="PANTHER" id="PTHR11782">
    <property type="entry name" value="ADENOSINE/GUANOSINE DIPHOSPHATASE"/>
    <property type="match status" value="1"/>
</dbReference>
<dbReference type="CDD" id="cd24003">
    <property type="entry name" value="ASKHA_NBD_GDA1_CD39_NTPase"/>
    <property type="match status" value="1"/>
</dbReference>
<keyword evidence="6" id="KW-1185">Reference proteome</keyword>
<dbReference type="Gene3D" id="3.30.420.40">
    <property type="match status" value="1"/>
</dbReference>
<feature type="transmembrane region" description="Helical" evidence="4">
    <location>
        <begin position="483"/>
        <end position="504"/>
    </location>
</feature>
<proteinExistence type="inferred from homology"/>
<accession>A0A2P6NXI7</accession>
<reference evidence="5 6" key="1">
    <citation type="journal article" date="2018" name="Genome Biol. Evol.">
        <title>Multiple Roots of Fruiting Body Formation in Amoebozoa.</title>
        <authorList>
            <person name="Hillmann F."/>
            <person name="Forbes G."/>
            <person name="Novohradska S."/>
            <person name="Ferling I."/>
            <person name="Riege K."/>
            <person name="Groth M."/>
            <person name="Westermann M."/>
            <person name="Marz M."/>
            <person name="Spaller T."/>
            <person name="Winckler T."/>
            <person name="Schaap P."/>
            <person name="Glockner G."/>
        </authorList>
    </citation>
    <scope>NUCLEOTIDE SEQUENCE [LARGE SCALE GENOMIC DNA]</scope>
    <source>
        <strain evidence="5 6">Jena</strain>
    </source>
</reference>
<sequence>MSVTLRSCHLKDTIALQVTEQKGDHAGHTSTKAYVFQWNRNETKFVYKTNSFIGVPSPIDGKLYKEVKKTVWSNAPEDIPNFLSQFFNWTDSIIPDDAKYSTVVFFETTAGVKTSHYSSTDIRVEEDQIKPIFPAVLSYMNQSGVRFLQRESQLIKGSNEGIDGWISLNYLSRTLLNTPNTVGSIELSSTSSQITFAVAAEDFSNLRSGGVLVDFKNGNSWHLYSHTYPHHGIDTMRGYMEDEIRRTSASSKRVREAPNPCLPTGFNQTKVYSDNYVLTLYGTSSADECQQLIDAVINITDCGAANCGPGKVYQPDMSDISFIGFSVINYAVQFYYNTSNMISVDLEDLRVRSRKHCSAPLDTLKNVYGNTAYLDRYCFYGLYIHTLLSDGFNLKAFNSSNVINGVAVGWAPGAMMYEAMHVADNFTYCGDLSDCSSCLYHTNCGYCEASDNCMPAYTTCDADGWQKLESGGFCKSGDTPVRFIIAIVIGAAVLQIILTVGLVVSYRRWNAKQVAEITHMPLLDREDEEDI</sequence>
<dbReference type="STRING" id="1890364.A0A2P6NXI7"/>
<keyword evidence="4" id="KW-0812">Transmembrane</keyword>
<dbReference type="InterPro" id="IPR000407">
    <property type="entry name" value="GDA1_CD39_NTPase"/>
</dbReference>